<reference evidence="9" key="2">
    <citation type="submission" date="2019-09" db="UniProtKB">
        <authorList>
            <consortium name="WormBaseParasite"/>
        </authorList>
    </citation>
    <scope>IDENTIFICATION</scope>
</reference>
<dbReference type="Proteomes" id="UP000050761">
    <property type="component" value="Unassembled WGS sequence"/>
</dbReference>
<accession>A0A3P8DX72</accession>
<evidence type="ECO:0000313" key="8">
    <source>
        <dbReference type="Proteomes" id="UP000050761"/>
    </source>
</evidence>
<dbReference type="OrthoDB" id="5864736at2759"/>
<reference evidence="7 8" key="1">
    <citation type="submission" date="2018-11" db="EMBL/GenBank/DDBJ databases">
        <authorList>
            <consortium name="Pathogen Informatics"/>
        </authorList>
    </citation>
    <scope>NUCLEOTIDE SEQUENCE [LARGE SCALE GENOMIC DNA]</scope>
</reference>
<dbReference type="AlphaFoldDB" id="A0A183GKA9"/>
<proteinExistence type="predicted"/>
<keyword evidence="4 6" id="KW-0472">Membrane</keyword>
<evidence type="ECO:0000256" key="2">
    <source>
        <dbReference type="ARBA" id="ARBA00022692"/>
    </source>
</evidence>
<feature type="compositionally biased region" description="Basic and acidic residues" evidence="5">
    <location>
        <begin position="150"/>
        <end position="169"/>
    </location>
</feature>
<sequence>MHTFDELQNMTDQRCKELVIDFVTYLPFRAVQFFQTSLSIASIPLLVYVVKKYIFGSTIHFNVKIIFIMYYLFAIGHALINTTMQIYQTIRSMLSQPCLAFPTRVEYETFNLCLATMTIGMVNRLFSHRIGHSCHRGQSTAISQDDEETRSDSHELTDGNRYKTSEHLQ</sequence>
<feature type="transmembrane region" description="Helical" evidence="6">
    <location>
        <begin position="30"/>
        <end position="49"/>
    </location>
</feature>
<dbReference type="GO" id="GO:0016020">
    <property type="term" value="C:membrane"/>
    <property type="evidence" value="ECO:0007669"/>
    <property type="project" value="UniProtKB-SubCell"/>
</dbReference>
<keyword evidence="2 6" id="KW-0812">Transmembrane</keyword>
<evidence type="ECO:0000313" key="7">
    <source>
        <dbReference type="EMBL" id="VDP36734.1"/>
    </source>
</evidence>
<evidence type="ECO:0000256" key="1">
    <source>
        <dbReference type="ARBA" id="ARBA00004141"/>
    </source>
</evidence>
<gene>
    <name evidence="7" type="ORF">HPBE_LOCUS23126</name>
</gene>
<accession>A0A183GKA9</accession>
<name>A0A183GKA9_HELPZ</name>
<evidence type="ECO:0000313" key="9">
    <source>
        <dbReference type="WBParaSite" id="HPBE_0002312701-mRNA-1"/>
    </source>
</evidence>
<dbReference type="Pfam" id="PF10292">
    <property type="entry name" value="7TM_GPCR_Srab"/>
    <property type="match status" value="1"/>
</dbReference>
<evidence type="ECO:0000256" key="4">
    <source>
        <dbReference type="ARBA" id="ARBA00023136"/>
    </source>
</evidence>
<keyword evidence="3 6" id="KW-1133">Transmembrane helix</keyword>
<evidence type="ECO:0000256" key="5">
    <source>
        <dbReference type="SAM" id="MobiDB-lite"/>
    </source>
</evidence>
<keyword evidence="8" id="KW-1185">Reference proteome</keyword>
<comment type="subcellular location">
    <subcellularLocation>
        <location evidence="1">Membrane</location>
        <topology evidence="1">Multi-pass membrane protein</topology>
    </subcellularLocation>
</comment>
<feature type="transmembrane region" description="Helical" evidence="6">
    <location>
        <begin position="61"/>
        <end position="80"/>
    </location>
</feature>
<dbReference type="WBParaSite" id="HPBE_0002312701-mRNA-1">
    <property type="protein sequence ID" value="HPBE_0002312701-mRNA-1"/>
    <property type="gene ID" value="HPBE_0002312701"/>
</dbReference>
<dbReference type="InterPro" id="IPR019408">
    <property type="entry name" value="7TM_GPCR_serpentine_rcpt_Srab"/>
</dbReference>
<feature type="region of interest" description="Disordered" evidence="5">
    <location>
        <begin position="137"/>
        <end position="169"/>
    </location>
</feature>
<organism evidence="8 9">
    <name type="scientific">Heligmosomoides polygyrus</name>
    <name type="common">Parasitic roundworm</name>
    <dbReference type="NCBI Taxonomy" id="6339"/>
    <lineage>
        <taxon>Eukaryota</taxon>
        <taxon>Metazoa</taxon>
        <taxon>Ecdysozoa</taxon>
        <taxon>Nematoda</taxon>
        <taxon>Chromadorea</taxon>
        <taxon>Rhabditida</taxon>
        <taxon>Rhabditina</taxon>
        <taxon>Rhabditomorpha</taxon>
        <taxon>Strongyloidea</taxon>
        <taxon>Heligmosomidae</taxon>
        <taxon>Heligmosomoides</taxon>
    </lineage>
</organism>
<protein>
    <submittedName>
        <fullName evidence="7 9">Uncharacterized protein</fullName>
    </submittedName>
</protein>
<evidence type="ECO:0000256" key="3">
    <source>
        <dbReference type="ARBA" id="ARBA00022989"/>
    </source>
</evidence>
<dbReference type="EMBL" id="UZAH01034702">
    <property type="protein sequence ID" value="VDP36734.1"/>
    <property type="molecule type" value="Genomic_DNA"/>
</dbReference>
<evidence type="ECO:0000256" key="6">
    <source>
        <dbReference type="SAM" id="Phobius"/>
    </source>
</evidence>